<keyword evidence="1" id="KW-0812">Transmembrane</keyword>
<dbReference type="AlphaFoldDB" id="A0A150GGT0"/>
<keyword evidence="1" id="KW-0472">Membrane</keyword>
<sequence>MARGFDATRPKAAAATEPLVELSRVKNRVLSLVHDLRAAGHGMREYTYDTYQRAAHRSGWLVATFQLVWSLLSASAGLLIYHLDYARHLRHLPVASSQGAQ</sequence>
<reference evidence="3" key="1">
    <citation type="journal article" date="2016" name="Nat. Commun.">
        <title>The Gonium pectorale genome demonstrates co-option of cell cycle regulation during the evolution of multicellularity.</title>
        <authorList>
            <person name="Hanschen E.R."/>
            <person name="Marriage T.N."/>
            <person name="Ferris P.J."/>
            <person name="Hamaji T."/>
            <person name="Toyoda A."/>
            <person name="Fujiyama A."/>
            <person name="Neme R."/>
            <person name="Noguchi H."/>
            <person name="Minakuchi Y."/>
            <person name="Suzuki M."/>
            <person name="Kawai-Toyooka H."/>
            <person name="Smith D.R."/>
            <person name="Sparks H."/>
            <person name="Anderson J."/>
            <person name="Bakaric R."/>
            <person name="Luria V."/>
            <person name="Karger A."/>
            <person name="Kirschner M.W."/>
            <person name="Durand P.M."/>
            <person name="Michod R.E."/>
            <person name="Nozaki H."/>
            <person name="Olson B.J."/>
        </authorList>
    </citation>
    <scope>NUCLEOTIDE SEQUENCE [LARGE SCALE GENOMIC DNA]</scope>
    <source>
        <strain evidence="3">NIES-2863</strain>
    </source>
</reference>
<evidence type="ECO:0000256" key="1">
    <source>
        <dbReference type="SAM" id="Phobius"/>
    </source>
</evidence>
<name>A0A150GGT0_GONPE</name>
<accession>A0A150GGT0</accession>
<keyword evidence="1" id="KW-1133">Transmembrane helix</keyword>
<dbReference type="EMBL" id="LSYV01000024">
    <property type="protein sequence ID" value="KXZ49052.1"/>
    <property type="molecule type" value="Genomic_DNA"/>
</dbReference>
<evidence type="ECO:0000313" key="2">
    <source>
        <dbReference type="EMBL" id="KXZ49052.1"/>
    </source>
</evidence>
<keyword evidence="3" id="KW-1185">Reference proteome</keyword>
<protein>
    <submittedName>
        <fullName evidence="2">Uncharacterized protein</fullName>
    </submittedName>
</protein>
<gene>
    <name evidence="2" type="ORF">GPECTOR_23g138</name>
</gene>
<dbReference type="Proteomes" id="UP000075714">
    <property type="component" value="Unassembled WGS sequence"/>
</dbReference>
<comment type="caution">
    <text evidence="2">The sequence shown here is derived from an EMBL/GenBank/DDBJ whole genome shotgun (WGS) entry which is preliminary data.</text>
</comment>
<feature type="transmembrane region" description="Helical" evidence="1">
    <location>
        <begin position="60"/>
        <end position="81"/>
    </location>
</feature>
<evidence type="ECO:0000313" key="3">
    <source>
        <dbReference type="Proteomes" id="UP000075714"/>
    </source>
</evidence>
<proteinExistence type="predicted"/>
<organism evidence="2 3">
    <name type="scientific">Gonium pectorale</name>
    <name type="common">Green alga</name>
    <dbReference type="NCBI Taxonomy" id="33097"/>
    <lineage>
        <taxon>Eukaryota</taxon>
        <taxon>Viridiplantae</taxon>
        <taxon>Chlorophyta</taxon>
        <taxon>core chlorophytes</taxon>
        <taxon>Chlorophyceae</taxon>
        <taxon>CS clade</taxon>
        <taxon>Chlamydomonadales</taxon>
        <taxon>Volvocaceae</taxon>
        <taxon>Gonium</taxon>
    </lineage>
</organism>